<dbReference type="SUPFAM" id="SSF52540">
    <property type="entry name" value="P-loop containing nucleoside triphosphate hydrolases"/>
    <property type="match status" value="1"/>
</dbReference>
<evidence type="ECO:0000256" key="2">
    <source>
        <dbReference type="ARBA" id="ARBA00023180"/>
    </source>
</evidence>
<dbReference type="PANTHER" id="PTHR10605">
    <property type="entry name" value="HEPARAN SULFATE SULFOTRANSFERASE"/>
    <property type="match status" value="1"/>
</dbReference>
<evidence type="ECO:0000313" key="5">
    <source>
        <dbReference type="Proteomes" id="UP000825258"/>
    </source>
</evidence>
<dbReference type="Gene3D" id="3.40.50.300">
    <property type="entry name" value="P-loop containing nucleotide triphosphate hydrolases"/>
    <property type="match status" value="1"/>
</dbReference>
<feature type="domain" description="Sulfotransferase" evidence="3">
    <location>
        <begin position="12"/>
        <end position="256"/>
    </location>
</feature>
<dbReference type="EMBL" id="AP024749">
    <property type="protein sequence ID" value="BCY27257.1"/>
    <property type="molecule type" value="Genomic_DNA"/>
</dbReference>
<evidence type="ECO:0000313" key="4">
    <source>
        <dbReference type="EMBL" id="BCY27257.1"/>
    </source>
</evidence>
<protein>
    <recommendedName>
        <fullName evidence="3">Sulfotransferase domain-containing protein</fullName>
    </recommendedName>
</protein>
<dbReference type="InterPro" id="IPR037359">
    <property type="entry name" value="NST/OST"/>
</dbReference>
<accession>A0ABM7S084</accession>
<dbReference type="InterPro" id="IPR000863">
    <property type="entry name" value="Sulfotransferase_dom"/>
</dbReference>
<dbReference type="InterPro" id="IPR027417">
    <property type="entry name" value="P-loop_NTPase"/>
</dbReference>
<organism evidence="4 5">
    <name type="scientific">Flavobacterium okayamense</name>
    <dbReference type="NCBI Taxonomy" id="2830782"/>
    <lineage>
        <taxon>Bacteria</taxon>
        <taxon>Pseudomonadati</taxon>
        <taxon>Bacteroidota</taxon>
        <taxon>Flavobacteriia</taxon>
        <taxon>Flavobacteriales</taxon>
        <taxon>Flavobacteriaceae</taxon>
        <taxon>Flavobacterium</taxon>
    </lineage>
</organism>
<name>A0ABM7S084_9FLAO</name>
<gene>
    <name evidence="4" type="ORF">KK2020170_01250</name>
</gene>
<dbReference type="PANTHER" id="PTHR10605:SF56">
    <property type="entry name" value="BIFUNCTIONAL HEPARAN SULFATE N-DEACETYLASE_N-SULFOTRANSFERASE"/>
    <property type="match status" value="1"/>
</dbReference>
<keyword evidence="1" id="KW-0808">Transferase</keyword>
<evidence type="ECO:0000256" key="1">
    <source>
        <dbReference type="ARBA" id="ARBA00022679"/>
    </source>
</evidence>
<evidence type="ECO:0000259" key="3">
    <source>
        <dbReference type="Pfam" id="PF00685"/>
    </source>
</evidence>
<proteinExistence type="predicted"/>
<sequence length="271" mass="32524">MLNKFLLKSHFPDFIIVGVQKGGTTTLHSLLNQHPQLQGSKVKELHYFDRKIHERDSLKNYKRNFLGNRFQQKKYFESTPNYMYQQNFGKEIVKLNPNIKLIILLREPVERAFSAWNMFRDMYVKNEGEELLKHYRGEEIYDLLFKSKDDFPSFEEAIEMERSIENTSDEPSFLRRGLYEKQINRLYESIKKDNILVLFSTDLKSKPNEELKKTIEFLGVEPFDFTIRNLHEREYVEKISEETKQKLKEYFKESNLKLSELLGKKITWNDI</sequence>
<reference evidence="4 5" key="1">
    <citation type="submission" date="2021-06" db="EMBL/GenBank/DDBJ databases">
        <title>Whole genome sequences of Flavobacterium sp. KK2020170 and assembly.</title>
        <authorList>
            <person name="Kitahara K."/>
            <person name="Miyoshi S."/>
            <person name="Uesaka K."/>
        </authorList>
    </citation>
    <scope>NUCLEOTIDE SEQUENCE [LARGE SCALE GENOMIC DNA]</scope>
    <source>
        <strain evidence="4 5">KK2020170</strain>
    </source>
</reference>
<dbReference type="RefSeq" id="WP_221258894.1">
    <property type="nucleotide sequence ID" value="NZ_AP024749.1"/>
</dbReference>
<dbReference type="Pfam" id="PF00685">
    <property type="entry name" value="Sulfotransfer_1"/>
    <property type="match status" value="1"/>
</dbReference>
<dbReference type="Proteomes" id="UP000825258">
    <property type="component" value="Chromosome"/>
</dbReference>
<keyword evidence="5" id="KW-1185">Reference proteome</keyword>
<keyword evidence="2" id="KW-0325">Glycoprotein</keyword>